<evidence type="ECO:0000256" key="1">
    <source>
        <dbReference type="SAM" id="Phobius"/>
    </source>
</evidence>
<protein>
    <recommendedName>
        <fullName evidence="4">VWA domain-containing protein</fullName>
    </recommendedName>
</protein>
<dbReference type="EMBL" id="PJNI01000002">
    <property type="protein sequence ID" value="PKR81683.1"/>
    <property type="molecule type" value="Genomic_DNA"/>
</dbReference>
<comment type="caution">
    <text evidence="2">The sequence shown here is derived from an EMBL/GenBank/DDBJ whole genome shotgun (WGS) entry which is preliminary data.</text>
</comment>
<evidence type="ECO:0008006" key="4">
    <source>
        <dbReference type="Google" id="ProtNLM"/>
    </source>
</evidence>
<reference evidence="2 3" key="1">
    <citation type="submission" date="2017-12" db="EMBL/GenBank/DDBJ databases">
        <title>The draft genome sequence of Brumimicrobium saltpan LHR20.</title>
        <authorList>
            <person name="Do Z.-J."/>
            <person name="Luo H.-R."/>
        </authorList>
    </citation>
    <scope>NUCLEOTIDE SEQUENCE [LARGE SCALE GENOMIC DNA]</scope>
    <source>
        <strain evidence="2 3">LHR20</strain>
    </source>
</reference>
<keyword evidence="1" id="KW-0472">Membrane</keyword>
<dbReference type="SUPFAM" id="SSF53300">
    <property type="entry name" value="vWA-like"/>
    <property type="match status" value="1"/>
</dbReference>
<dbReference type="Gene3D" id="3.40.50.410">
    <property type="entry name" value="von Willebrand factor, type A domain"/>
    <property type="match status" value="1"/>
</dbReference>
<dbReference type="Proteomes" id="UP000236654">
    <property type="component" value="Unassembled WGS sequence"/>
</dbReference>
<keyword evidence="1" id="KW-0812">Transmembrane</keyword>
<accession>A0A2I0R530</accession>
<sequence length="694" mass="78901">MNGFYSDIPVWSLLIWGAFVVLFSFIFYRRKSWVKEISKFNRGILIALRSLGLFLIGLLLLGLLIKGTSTDVDKPLIITLLDDSESMLNYSDSAKVKEKTLNFKNDLISQFKEKYNSLFFTLDSQLENTDSISFKGSKTNLSKGLNSIYNNYYGRNIGALIVLSDGNFNDGTSPLIFADQFKNTPIYSLSVGDTIQKVDHLVKNINTNEIAFLGNQFPVEVVIEGNLTQEKTFKIQLFKNDKQILETQLKHEDDVYSLIKEEFILDADQIGMHEYTVRIASLSNEYNLENNTYSFYVEVLDDRNKILLVGESLNPDIGAIRSALITEKNLEVKTATIDELPEDLQAFDLVIWHNPGVARKNQEFNKIAALKVPKWMILSPQTKSGSFSKLNLKASIKTTGQKDDVGARINTNFSLFNLSEKTQKLISTFPPLQAHYGTVKYGNNSNILAFQQVGSVTKTDPLMYFDKHQGVKFGVTFAGGLWSWRLADYQINKVHDHFDELVRKTVQYLVLKENTSRLRISLPTIASSDQDFLLNASFYNESYEPITGPNISLSLTHPNGDDFEYAFLGSGDGYQLNLGRLTAGKYKWKAEATYDGRTFEKEGTFAIKSLSIEKRATKSNHQLMRQLAENSDGNFAKLMDYQKVLDEIDQRKDIVPVAYESSTYHKLIDYVWLLLIIVGLFTTEWTFRRYLGGY</sequence>
<gene>
    <name evidence="2" type="ORF">CW751_03925</name>
</gene>
<keyword evidence="1" id="KW-1133">Transmembrane helix</keyword>
<feature type="transmembrane region" description="Helical" evidence="1">
    <location>
        <begin position="40"/>
        <end position="65"/>
    </location>
</feature>
<feature type="transmembrane region" description="Helical" evidence="1">
    <location>
        <begin position="6"/>
        <end position="28"/>
    </location>
</feature>
<dbReference type="AlphaFoldDB" id="A0A2I0R530"/>
<proteinExistence type="predicted"/>
<evidence type="ECO:0000313" key="2">
    <source>
        <dbReference type="EMBL" id="PKR81683.1"/>
    </source>
</evidence>
<dbReference type="RefSeq" id="WP_101333697.1">
    <property type="nucleotide sequence ID" value="NZ_PJNI01000002.1"/>
</dbReference>
<dbReference type="InterPro" id="IPR036465">
    <property type="entry name" value="vWFA_dom_sf"/>
</dbReference>
<dbReference type="PANTHER" id="PTHR37947">
    <property type="entry name" value="BLL2462 PROTEIN"/>
    <property type="match status" value="1"/>
</dbReference>
<name>A0A2I0R530_9FLAO</name>
<organism evidence="2 3">
    <name type="scientific">Brumimicrobium salinarum</name>
    <dbReference type="NCBI Taxonomy" id="2058658"/>
    <lineage>
        <taxon>Bacteria</taxon>
        <taxon>Pseudomonadati</taxon>
        <taxon>Bacteroidota</taxon>
        <taxon>Flavobacteriia</taxon>
        <taxon>Flavobacteriales</taxon>
        <taxon>Crocinitomicaceae</taxon>
        <taxon>Brumimicrobium</taxon>
    </lineage>
</organism>
<dbReference type="PANTHER" id="PTHR37947:SF1">
    <property type="entry name" value="BLL2462 PROTEIN"/>
    <property type="match status" value="1"/>
</dbReference>
<evidence type="ECO:0000313" key="3">
    <source>
        <dbReference type="Proteomes" id="UP000236654"/>
    </source>
</evidence>
<keyword evidence="3" id="KW-1185">Reference proteome</keyword>
<dbReference type="OrthoDB" id="9763076at2"/>